<dbReference type="InterPro" id="IPR000719">
    <property type="entry name" value="Prot_kinase_dom"/>
</dbReference>
<evidence type="ECO:0000313" key="30">
    <source>
        <dbReference type="EMBL" id="KAK3871188.1"/>
    </source>
</evidence>
<organism evidence="30 31">
    <name type="scientific">Petrolisthes cinctipes</name>
    <name type="common">Flat porcelain crab</name>
    <dbReference type="NCBI Taxonomy" id="88211"/>
    <lineage>
        <taxon>Eukaryota</taxon>
        <taxon>Metazoa</taxon>
        <taxon>Ecdysozoa</taxon>
        <taxon>Arthropoda</taxon>
        <taxon>Crustacea</taxon>
        <taxon>Multicrustacea</taxon>
        <taxon>Malacostraca</taxon>
        <taxon>Eumalacostraca</taxon>
        <taxon>Eucarida</taxon>
        <taxon>Decapoda</taxon>
        <taxon>Pleocyemata</taxon>
        <taxon>Anomura</taxon>
        <taxon>Galatheoidea</taxon>
        <taxon>Porcellanidae</taxon>
        <taxon>Petrolisthes</taxon>
    </lineage>
</organism>
<dbReference type="CDD" id="cd00108">
    <property type="entry name" value="KR"/>
    <property type="match status" value="1"/>
</dbReference>
<proteinExistence type="predicted"/>
<evidence type="ECO:0000256" key="5">
    <source>
        <dbReference type="ARBA" id="ARBA00022553"/>
    </source>
</evidence>
<keyword evidence="5" id="KW-0597">Phosphoprotein</keyword>
<name>A0AAE1FEX2_PETCI</name>
<evidence type="ECO:0000256" key="6">
    <source>
        <dbReference type="ARBA" id="ARBA00022572"/>
    </source>
</evidence>
<evidence type="ECO:0000256" key="1">
    <source>
        <dbReference type="ARBA" id="ARBA00004251"/>
    </source>
</evidence>
<feature type="transmembrane region" description="Helical" evidence="26">
    <location>
        <begin position="320"/>
        <end position="344"/>
    </location>
</feature>
<evidence type="ECO:0000259" key="27">
    <source>
        <dbReference type="PROSITE" id="PS50011"/>
    </source>
</evidence>
<dbReference type="InterPro" id="IPR018056">
    <property type="entry name" value="Kringle_CS"/>
</dbReference>
<evidence type="ECO:0000256" key="22">
    <source>
        <dbReference type="PIRSR" id="PIRSR000615-3"/>
    </source>
</evidence>
<reference evidence="30" key="1">
    <citation type="submission" date="2023-10" db="EMBL/GenBank/DDBJ databases">
        <title>Genome assemblies of two species of porcelain crab, Petrolisthes cinctipes and Petrolisthes manimaculis (Anomura: Porcellanidae).</title>
        <authorList>
            <person name="Angst P."/>
        </authorList>
    </citation>
    <scope>NUCLEOTIDE SEQUENCE</scope>
    <source>
        <strain evidence="30">PB745_01</strain>
        <tissue evidence="30">Gill</tissue>
    </source>
</reference>
<feature type="non-terminal residue" evidence="30">
    <location>
        <position position="1"/>
    </location>
</feature>
<evidence type="ECO:0000313" key="31">
    <source>
        <dbReference type="Proteomes" id="UP001286313"/>
    </source>
</evidence>
<feature type="binding site" evidence="22">
    <location>
        <position position="544"/>
    </location>
    <ligand>
        <name>Mg(2+)</name>
        <dbReference type="ChEBI" id="CHEBI:18420"/>
    </ligand>
</feature>
<keyword evidence="11" id="KW-0418">Kinase</keyword>
<sequence>VIHGIEFRPFTKYARSVLTVNATSTANYTCSAENVVQGRRTTDSRTFIVSVVHPVSPIRRPLGYCAPYNGRVCRKHLTGGGLVWYNITANNQGGWLNEHITRELWAEMIDNFREPCRTAAEKLLCRFAFPECQLKDGYQVGLPLCKQDCVAVRRLFCVNEWLLIEQNKQENRVFKSRSHFRLPNCDTLENYSDVGDRVCSHIGLTTVDQEQVTYDCRKGRGRWYFGNVNVTKEGIACQRWDSQEPHSHQRPPDVFPEVQDAENYCRNAGGEEPSPWCYTVDPLIRWQHCNIPLCGKDGLATEGGVYPANMLPAEMMPSPWLILIAGGSGLGGLLLLSLSALLIYKLVHARQGYSSPNAQQEDNIDITKLPRNSAYHQTCAQLNPKLEKLQYDRNSIIYIRDLGQGAFGRVFQGKAPGLVSGEELTMVAVKVLKEEASEDMLGDFEREACILAEFDHPNIVRLLGVCALGRPMCLLFEYMGRGDLNEFLRTCSPTNYIVRSSSGDTFSDTKLTYKDMLWVGTQVASGMVYLSDRKFVHRDLATRNCLIGEDMTVKIADFGLSQKIYIADYYRGDDSDAIPIRWMPLESILYNKYTVESDVWAFGVCLWEVFSFALQPYYGMTHEQVVCFLKEGGTLTLPDHCPPEAYALMSWCWRRRPHDRPSFCSLHQALTDMSAGKTIMVPSAPPSSSCTSLNPQQPPPPHPPSSAMSTTVPSAPTTPRPCSCAPPDTPTQQLV</sequence>
<dbReference type="Gene3D" id="1.10.510.10">
    <property type="entry name" value="Transferase(Phosphotransferase) domain 1"/>
    <property type="match status" value="1"/>
</dbReference>
<keyword evidence="9" id="KW-0732">Signal</keyword>
<dbReference type="Gene3D" id="1.10.2000.10">
    <property type="entry name" value="Frizzled cysteine-rich domain"/>
    <property type="match status" value="1"/>
</dbReference>
<dbReference type="InterPro" id="IPR038178">
    <property type="entry name" value="Kringle_sf"/>
</dbReference>
<dbReference type="InterPro" id="IPR008266">
    <property type="entry name" value="Tyr_kinase_AS"/>
</dbReference>
<feature type="domain" description="Protein kinase" evidence="27">
    <location>
        <begin position="396"/>
        <end position="670"/>
    </location>
</feature>
<keyword evidence="4" id="KW-1003">Cell membrane</keyword>
<dbReference type="GO" id="GO:0046872">
    <property type="term" value="F:metal ion binding"/>
    <property type="evidence" value="ECO:0007669"/>
    <property type="project" value="UniProtKB-KW"/>
</dbReference>
<feature type="binding site" evidence="21">
    <location>
        <begin position="403"/>
        <end position="410"/>
    </location>
    <ligand>
        <name>ATP</name>
        <dbReference type="ChEBI" id="CHEBI:30616"/>
    </ligand>
</feature>
<keyword evidence="13 26" id="KW-1133">Transmembrane helix</keyword>
<evidence type="ECO:0000256" key="19">
    <source>
        <dbReference type="ARBA" id="ARBA00051243"/>
    </source>
</evidence>
<dbReference type="InterPro" id="IPR020067">
    <property type="entry name" value="Frizzled_dom"/>
</dbReference>
<gene>
    <name evidence="30" type="ORF">Pcinc_023649</name>
</gene>
<dbReference type="FunFam" id="3.30.200.20:FF:000159">
    <property type="entry name" value="muscle, skeletal receptor tyrosine-protein kinase"/>
    <property type="match status" value="1"/>
</dbReference>
<keyword evidence="22" id="KW-0460">Magnesium</keyword>
<feature type="binding site" evidence="21">
    <location>
        <position position="543"/>
    </location>
    <ligand>
        <name>ATP</name>
        <dbReference type="ChEBI" id="CHEBI:30616"/>
    </ligand>
</feature>
<evidence type="ECO:0000256" key="25">
    <source>
        <dbReference type="SAM" id="MobiDB-lite"/>
    </source>
</evidence>
<accession>A0AAE1FEX2</accession>
<dbReference type="PROSITE" id="PS00109">
    <property type="entry name" value="PROTEIN_KINASE_TYR"/>
    <property type="match status" value="1"/>
</dbReference>
<dbReference type="PANTHER" id="PTHR24416">
    <property type="entry name" value="TYROSINE-PROTEIN KINASE RECEPTOR"/>
    <property type="match status" value="1"/>
</dbReference>
<keyword evidence="31" id="KW-1185">Reference proteome</keyword>
<feature type="binding site" evidence="21 24">
    <location>
        <position position="430"/>
    </location>
    <ligand>
        <name>ATP</name>
        <dbReference type="ChEBI" id="CHEBI:30616"/>
    </ligand>
</feature>
<dbReference type="InterPro" id="IPR013806">
    <property type="entry name" value="Kringle-like"/>
</dbReference>
<keyword evidence="14 26" id="KW-0472">Membrane</keyword>
<dbReference type="GO" id="GO:0007169">
    <property type="term" value="P:cell surface receptor protein tyrosine kinase signaling pathway"/>
    <property type="evidence" value="ECO:0007669"/>
    <property type="project" value="TreeGrafter"/>
</dbReference>
<dbReference type="InterPro" id="IPR011009">
    <property type="entry name" value="Kinase-like_dom_sf"/>
</dbReference>
<feature type="domain" description="FZ" evidence="28">
    <location>
        <begin position="60"/>
        <end position="202"/>
    </location>
</feature>
<evidence type="ECO:0000256" key="9">
    <source>
        <dbReference type="ARBA" id="ARBA00022729"/>
    </source>
</evidence>
<comment type="caution">
    <text evidence="30">The sequence shown here is derived from an EMBL/GenBank/DDBJ whole genome shotgun (WGS) entry which is preliminary data.</text>
</comment>
<evidence type="ECO:0000259" key="28">
    <source>
        <dbReference type="PROSITE" id="PS50038"/>
    </source>
</evidence>
<dbReference type="SMART" id="SM00219">
    <property type="entry name" value="TyrKc"/>
    <property type="match status" value="1"/>
</dbReference>
<dbReference type="SUPFAM" id="SSF56112">
    <property type="entry name" value="Protein kinase-like (PK-like)"/>
    <property type="match status" value="1"/>
</dbReference>
<protein>
    <recommendedName>
        <fullName evidence="2">receptor protein-tyrosine kinase</fullName>
        <ecNumber evidence="2">2.7.10.1</ecNumber>
    </recommendedName>
</protein>
<dbReference type="Gene3D" id="2.40.20.10">
    <property type="entry name" value="Plasminogen Kringle 4"/>
    <property type="match status" value="1"/>
</dbReference>
<dbReference type="EC" id="2.7.10.1" evidence="2"/>
<evidence type="ECO:0000259" key="29">
    <source>
        <dbReference type="PROSITE" id="PS50070"/>
    </source>
</evidence>
<evidence type="ECO:0000256" key="26">
    <source>
        <dbReference type="SAM" id="Phobius"/>
    </source>
</evidence>
<dbReference type="InterPro" id="IPR000001">
    <property type="entry name" value="Kringle"/>
</dbReference>
<dbReference type="PROSITE" id="PS00107">
    <property type="entry name" value="PROTEIN_KINASE_ATP"/>
    <property type="match status" value="1"/>
</dbReference>
<feature type="active site" description="Proton acceptor" evidence="20">
    <location>
        <position position="539"/>
    </location>
</feature>
<keyword evidence="16" id="KW-1015">Disulfide bond</keyword>
<evidence type="ECO:0000256" key="11">
    <source>
        <dbReference type="ARBA" id="ARBA00022777"/>
    </source>
</evidence>
<dbReference type="PANTHER" id="PTHR24416:SF317">
    <property type="entry name" value="MUSCLE, SKELETAL RECEPTOR TYROSINE-PROTEIN KINASE"/>
    <property type="match status" value="1"/>
</dbReference>
<evidence type="ECO:0000256" key="17">
    <source>
        <dbReference type="ARBA" id="ARBA00023170"/>
    </source>
</evidence>
<dbReference type="EMBL" id="JAWQEG010002553">
    <property type="protein sequence ID" value="KAK3871188.1"/>
    <property type="molecule type" value="Genomic_DNA"/>
</dbReference>
<evidence type="ECO:0000256" key="15">
    <source>
        <dbReference type="ARBA" id="ARBA00023137"/>
    </source>
</evidence>
<dbReference type="InterPro" id="IPR036790">
    <property type="entry name" value="Frizzled_dom_sf"/>
</dbReference>
<dbReference type="SUPFAM" id="SSF57440">
    <property type="entry name" value="Kringle-like"/>
    <property type="match status" value="1"/>
</dbReference>
<evidence type="ECO:0000256" key="10">
    <source>
        <dbReference type="ARBA" id="ARBA00022741"/>
    </source>
</evidence>
<evidence type="ECO:0000256" key="7">
    <source>
        <dbReference type="ARBA" id="ARBA00022679"/>
    </source>
</evidence>
<feature type="region of interest" description="Disordered" evidence="25">
    <location>
        <begin position="683"/>
        <end position="735"/>
    </location>
</feature>
<dbReference type="GO" id="GO:0005524">
    <property type="term" value="F:ATP binding"/>
    <property type="evidence" value="ECO:0007669"/>
    <property type="project" value="UniProtKB-UniRule"/>
</dbReference>
<dbReference type="GO" id="GO:0043235">
    <property type="term" value="C:receptor complex"/>
    <property type="evidence" value="ECO:0007669"/>
    <property type="project" value="TreeGrafter"/>
</dbReference>
<dbReference type="GO" id="GO:0004714">
    <property type="term" value="F:transmembrane receptor protein tyrosine kinase activity"/>
    <property type="evidence" value="ECO:0007669"/>
    <property type="project" value="UniProtKB-EC"/>
</dbReference>
<comment type="catalytic activity">
    <reaction evidence="19">
        <text>L-tyrosyl-[protein] + ATP = O-phospho-L-tyrosyl-[protein] + ADP + H(+)</text>
        <dbReference type="Rhea" id="RHEA:10596"/>
        <dbReference type="Rhea" id="RHEA-COMP:10136"/>
        <dbReference type="Rhea" id="RHEA-COMP:20101"/>
        <dbReference type="ChEBI" id="CHEBI:15378"/>
        <dbReference type="ChEBI" id="CHEBI:30616"/>
        <dbReference type="ChEBI" id="CHEBI:46858"/>
        <dbReference type="ChEBI" id="CHEBI:61978"/>
        <dbReference type="ChEBI" id="CHEBI:456216"/>
        <dbReference type="EC" id="2.7.10.1"/>
    </reaction>
</comment>
<evidence type="ECO:0000256" key="4">
    <source>
        <dbReference type="ARBA" id="ARBA00022475"/>
    </source>
</evidence>
<dbReference type="InterPro" id="IPR050122">
    <property type="entry name" value="RTK"/>
</dbReference>
<dbReference type="FunFam" id="1.10.510.10:FF:000554">
    <property type="entry name" value="Predicted protein"/>
    <property type="match status" value="1"/>
</dbReference>
<evidence type="ECO:0000256" key="20">
    <source>
        <dbReference type="PIRSR" id="PIRSR000615-1"/>
    </source>
</evidence>
<keyword evidence="15" id="KW-0829">Tyrosine-protein kinase</keyword>
<dbReference type="InterPro" id="IPR017441">
    <property type="entry name" value="Protein_kinase_ATP_BS"/>
</dbReference>
<comment type="subcellular location">
    <subcellularLocation>
        <location evidence="1">Cell membrane</location>
        <topology evidence="1">Single-pass type I membrane protein</topology>
    </subcellularLocation>
</comment>
<dbReference type="SMART" id="SM00130">
    <property type="entry name" value="KR"/>
    <property type="match status" value="1"/>
</dbReference>
<dbReference type="PROSITE" id="PS00021">
    <property type="entry name" value="KRINGLE_1"/>
    <property type="match status" value="1"/>
</dbReference>
<evidence type="ECO:0000256" key="13">
    <source>
        <dbReference type="ARBA" id="ARBA00022989"/>
    </source>
</evidence>
<feature type="binding site" evidence="21">
    <location>
        <begin position="477"/>
        <end position="483"/>
    </location>
    <ligand>
        <name>ATP</name>
        <dbReference type="ChEBI" id="CHEBI:30616"/>
    </ligand>
</feature>
<dbReference type="FunFam" id="1.10.2000.10:FF:000009">
    <property type="entry name" value="Muscle, skeletal, receptor tyrosine kinase"/>
    <property type="match status" value="1"/>
</dbReference>
<keyword evidence="3" id="KW-0217">Developmental protein</keyword>
<evidence type="ECO:0000256" key="3">
    <source>
        <dbReference type="ARBA" id="ARBA00022473"/>
    </source>
</evidence>
<dbReference type="Gene3D" id="3.30.200.20">
    <property type="entry name" value="Phosphorylase Kinase, domain 1"/>
    <property type="match status" value="1"/>
</dbReference>
<keyword evidence="6 23" id="KW-0420">Kringle</keyword>
<evidence type="ECO:0000256" key="16">
    <source>
        <dbReference type="ARBA" id="ARBA00023157"/>
    </source>
</evidence>
<evidence type="ECO:0000256" key="14">
    <source>
        <dbReference type="ARBA" id="ARBA00023136"/>
    </source>
</evidence>
<evidence type="ECO:0000256" key="24">
    <source>
        <dbReference type="PROSITE-ProRule" id="PRU10141"/>
    </source>
</evidence>
<dbReference type="InterPro" id="IPR001245">
    <property type="entry name" value="Ser-Thr/Tyr_kinase_cat_dom"/>
</dbReference>
<keyword evidence="8 26" id="KW-0812">Transmembrane</keyword>
<dbReference type="AlphaFoldDB" id="A0AAE1FEX2"/>
<evidence type="ECO:0000256" key="23">
    <source>
        <dbReference type="PROSITE-ProRule" id="PRU00121"/>
    </source>
</evidence>
<feature type="binding site" evidence="22">
    <location>
        <position position="557"/>
    </location>
    <ligand>
        <name>Mg(2+)</name>
        <dbReference type="ChEBI" id="CHEBI:18420"/>
    </ligand>
</feature>
<dbReference type="PROSITE" id="PS50011">
    <property type="entry name" value="PROTEIN_KINASE_DOM"/>
    <property type="match status" value="1"/>
</dbReference>
<dbReference type="PROSITE" id="PS50038">
    <property type="entry name" value="FZ"/>
    <property type="match status" value="1"/>
</dbReference>
<evidence type="ECO:0000256" key="8">
    <source>
        <dbReference type="ARBA" id="ARBA00022692"/>
    </source>
</evidence>
<dbReference type="GO" id="GO:0005886">
    <property type="term" value="C:plasma membrane"/>
    <property type="evidence" value="ECO:0007669"/>
    <property type="project" value="UniProtKB-SubCell"/>
</dbReference>
<dbReference type="Proteomes" id="UP001286313">
    <property type="component" value="Unassembled WGS sequence"/>
</dbReference>
<keyword evidence="18" id="KW-0325">Glycoprotein</keyword>
<dbReference type="PRINTS" id="PR00109">
    <property type="entry name" value="TYRKINASE"/>
</dbReference>
<comment type="caution">
    <text evidence="23">Lacks conserved residue(s) required for the propagation of feature annotation.</text>
</comment>
<feature type="compositionally biased region" description="Polar residues" evidence="25">
    <location>
        <begin position="706"/>
        <end position="717"/>
    </location>
</feature>
<feature type="domain" description="Kringle" evidence="29">
    <location>
        <begin position="215"/>
        <end position="294"/>
    </location>
</feature>
<keyword evidence="17" id="KW-0675">Receptor</keyword>
<evidence type="ECO:0000256" key="2">
    <source>
        <dbReference type="ARBA" id="ARBA00011902"/>
    </source>
</evidence>
<evidence type="ECO:0000256" key="21">
    <source>
        <dbReference type="PIRSR" id="PIRSR000615-2"/>
    </source>
</evidence>
<keyword evidence="10 21" id="KW-0547">Nucleotide-binding</keyword>
<dbReference type="Pfam" id="PF07714">
    <property type="entry name" value="PK_Tyr_Ser-Thr"/>
    <property type="match status" value="1"/>
</dbReference>
<dbReference type="PRINTS" id="PR00018">
    <property type="entry name" value="KRINGLE"/>
</dbReference>
<evidence type="ECO:0000256" key="12">
    <source>
        <dbReference type="ARBA" id="ARBA00022840"/>
    </source>
</evidence>
<dbReference type="Pfam" id="PF00051">
    <property type="entry name" value="Kringle"/>
    <property type="match status" value="1"/>
</dbReference>
<dbReference type="InterPro" id="IPR020635">
    <property type="entry name" value="Tyr_kinase_cat_dom"/>
</dbReference>
<keyword evidence="7" id="KW-0808">Transferase</keyword>
<evidence type="ECO:0000256" key="18">
    <source>
        <dbReference type="ARBA" id="ARBA00023180"/>
    </source>
</evidence>
<dbReference type="GO" id="GO:0017147">
    <property type="term" value="F:Wnt-protein binding"/>
    <property type="evidence" value="ECO:0007669"/>
    <property type="project" value="TreeGrafter"/>
</dbReference>
<dbReference type="PROSITE" id="PS50070">
    <property type="entry name" value="KRINGLE_2"/>
    <property type="match status" value="1"/>
</dbReference>
<keyword evidence="12 21" id="KW-0067">ATP-binding</keyword>
<dbReference type="Pfam" id="PF01392">
    <property type="entry name" value="Fz"/>
    <property type="match status" value="1"/>
</dbReference>
<keyword evidence="22" id="KW-0479">Metal-binding</keyword>